<dbReference type="InterPro" id="IPR013098">
    <property type="entry name" value="Ig_I-set"/>
</dbReference>
<dbReference type="GeneID" id="111126761"/>
<dbReference type="PROSITE" id="PS50835">
    <property type="entry name" value="IG_LIKE"/>
    <property type="match status" value="1"/>
</dbReference>
<accession>A0A8B8DHZ0</accession>
<evidence type="ECO:0000313" key="8">
    <source>
        <dbReference type="RefSeq" id="XP_022327324.1"/>
    </source>
</evidence>
<dbReference type="SUPFAM" id="SSF57196">
    <property type="entry name" value="EGF/Laminin"/>
    <property type="match status" value="1"/>
</dbReference>
<dbReference type="InterPro" id="IPR000859">
    <property type="entry name" value="CUB_dom"/>
</dbReference>
<dbReference type="Gene3D" id="2.10.25.10">
    <property type="entry name" value="Laminin"/>
    <property type="match status" value="2"/>
</dbReference>
<feature type="domain" description="Ig-like" evidence="5">
    <location>
        <begin position="774"/>
        <end position="869"/>
    </location>
</feature>
<dbReference type="Pfam" id="PF07679">
    <property type="entry name" value="I-set"/>
    <property type="match status" value="1"/>
</dbReference>
<dbReference type="SUPFAM" id="SSF48726">
    <property type="entry name" value="Immunoglobulin"/>
    <property type="match status" value="2"/>
</dbReference>
<dbReference type="Gene3D" id="2.60.120.290">
    <property type="entry name" value="Spermadhesin, CUB domain"/>
    <property type="match status" value="1"/>
</dbReference>
<dbReference type="CDD" id="cd00041">
    <property type="entry name" value="CUB"/>
    <property type="match status" value="1"/>
</dbReference>
<dbReference type="SUPFAM" id="SSF49854">
    <property type="entry name" value="Spermadhesin, CUB domain"/>
    <property type="match status" value="2"/>
</dbReference>
<dbReference type="Gene3D" id="2.60.40.10">
    <property type="entry name" value="Immunoglobulins"/>
    <property type="match status" value="1"/>
</dbReference>
<dbReference type="SUPFAM" id="SSF111418">
    <property type="entry name" value="Hormone receptor domain"/>
    <property type="match status" value="1"/>
</dbReference>
<dbReference type="OrthoDB" id="10052455at2759"/>
<dbReference type="Pfam" id="PF00431">
    <property type="entry name" value="CUB"/>
    <property type="match status" value="1"/>
</dbReference>
<dbReference type="RefSeq" id="XP_022327315.1">
    <property type="nucleotide sequence ID" value="XM_022471607.1"/>
</dbReference>
<dbReference type="InterPro" id="IPR003599">
    <property type="entry name" value="Ig_sub"/>
</dbReference>
<evidence type="ECO:0000259" key="3">
    <source>
        <dbReference type="PROSITE" id="PS01180"/>
    </source>
</evidence>
<keyword evidence="6" id="KW-1185">Reference proteome</keyword>
<dbReference type="SMART" id="SM00042">
    <property type="entry name" value="CUB"/>
    <property type="match status" value="2"/>
</dbReference>
<dbReference type="SMART" id="SM00409">
    <property type="entry name" value="IG"/>
    <property type="match status" value="2"/>
</dbReference>
<dbReference type="PROSITE" id="PS01180">
    <property type="entry name" value="CUB"/>
    <property type="match status" value="1"/>
</dbReference>
<dbReference type="PROSITE" id="PS50227">
    <property type="entry name" value="G_PROTEIN_RECEP_F2_3"/>
    <property type="match status" value="1"/>
</dbReference>
<dbReference type="InterPro" id="IPR001879">
    <property type="entry name" value="GPCR_2_extracellular_dom"/>
</dbReference>
<sequence length="1096" mass="118776">MDNRADLIDNTQLVFQFQSQNLEKRDIHDCADYVNIEGFGVFCEVTSDRHLRPSPKMIRNSSVTAVRFVSDFAAGGSGFVLSFYLEDKIKPCRCLNGGKCINSSCICQRGYEGDSCEKSSTSCSTITSINTTVITRQTTLTTEAVTTATTPTTEMPSSTTVSSIAPIVIAVPTRQTKLSTEVVTTATTPTTDLASSTLFSSTAPIDTTVTTKQTTLSTEAITATTPTTKLGITGIVAELCTGQKKISLEPYVGTGIIYPENYPSIKGYEENLVCTWSIITKKGFHIVVFPVVWSCTESSVLSLFYGLTEDADIDSCIGCPFDTGFCFDLIQTRSSEVSLDLYTINVDTNGGFDFRFMAINSSLKDEGCRSSELKLRASRTPNFIISPGFPDHYPGNSDCKWTIEPDLIDNTQLVFQFQSQNLEKRDIHNCADYVNIEGFGVFCEVSSDRHLRPSPKMIRNSSVTAVRFVSDFAAGGSGFVLSFYLEDKTKPCRCLNGGKCINSSCICQRGYEGDSCEKSSTSFSTIKSIDTTVITRQTTLTTEAVTTTTTPTTEMPSSTTVSSIAPIVTTVHTGQTTQSTETVTTATTPTTELASSTTVSSIAPIVTTVPTRQTTLSTEAVTTATTPTTELASSTSFSTIKPIDTTATTRQTTLKTEAVTTATTPTTEMASSTTVSSIAPIVTAVPTRQTKLSTEAVTTATTPTTELASSILFSSTAPIDTTVTTKQTTLSTEAITSTTPTTKLATIVTTVTTRQTTPTTEAVTTATTPITEMPNILQVLLFESSKSKVREGNSVKFKVLLVSNAAYEFLWYHSGYLVTNSSTRYEISSLKTENGTLHTLFISTALQRDKGEWKIDVTNGVQCTTRNLTIMVVPRLVLQMMPQYDFSVQRDDVLMLQCTVNNPDSLHDVINGSLVIKKGNAILTDVNSTQMFASWRKSSAAEEDSGRYTCIHTGYPDPVFAMVNVAVFQPEQKRCLSEKTDDILWNTTLAGTMKQEPCPGNQKGIATRYCTSDGIWGSTNLIKCITEAYLIASSELEEIIEDGINNQEKIIEAVSSTLEVMKNLTSSSTEMSAGDLSSSMDILEKIVDVTDTLLDQ</sequence>
<dbReference type="InterPro" id="IPR000742">
    <property type="entry name" value="EGF"/>
</dbReference>
<dbReference type="RefSeq" id="XP_022327324.1">
    <property type="nucleotide sequence ID" value="XM_022471616.1"/>
</dbReference>
<dbReference type="PANTHER" id="PTHR24255">
    <property type="entry name" value="COMPLEMENT COMPONENT 1, S SUBCOMPONENT-RELATED"/>
    <property type="match status" value="1"/>
</dbReference>
<dbReference type="InterPro" id="IPR007110">
    <property type="entry name" value="Ig-like_dom"/>
</dbReference>
<evidence type="ECO:0000313" key="7">
    <source>
        <dbReference type="RefSeq" id="XP_022327315.1"/>
    </source>
</evidence>
<feature type="domain" description="G-protein coupled receptors family 2 profile 1" evidence="4">
    <location>
        <begin position="949"/>
        <end position="1028"/>
    </location>
</feature>
<protein>
    <submittedName>
        <fullName evidence="7 8">Uncharacterized protein LOC111126761 isoform X1</fullName>
    </submittedName>
</protein>
<evidence type="ECO:0000256" key="1">
    <source>
        <dbReference type="ARBA" id="ARBA00023157"/>
    </source>
</evidence>
<evidence type="ECO:0000259" key="4">
    <source>
        <dbReference type="PROSITE" id="PS50227"/>
    </source>
</evidence>
<dbReference type="GO" id="GO:0016020">
    <property type="term" value="C:membrane"/>
    <property type="evidence" value="ECO:0007669"/>
    <property type="project" value="InterPro"/>
</dbReference>
<evidence type="ECO:0000259" key="5">
    <source>
        <dbReference type="PROSITE" id="PS50835"/>
    </source>
</evidence>
<comment type="caution">
    <text evidence="2">Lacks conserved residue(s) required for the propagation of feature annotation.</text>
</comment>
<dbReference type="Proteomes" id="UP000694844">
    <property type="component" value="Chromosome 1"/>
</dbReference>
<dbReference type="PROSITE" id="PS00022">
    <property type="entry name" value="EGF_1"/>
    <property type="match status" value="2"/>
</dbReference>
<dbReference type="PROSITE" id="PS01186">
    <property type="entry name" value="EGF_2"/>
    <property type="match status" value="2"/>
</dbReference>
<dbReference type="GO" id="GO:0004930">
    <property type="term" value="F:G protein-coupled receptor activity"/>
    <property type="evidence" value="ECO:0007669"/>
    <property type="project" value="InterPro"/>
</dbReference>
<name>A0A8B8DHZ0_CRAVI</name>
<dbReference type="InterPro" id="IPR036179">
    <property type="entry name" value="Ig-like_dom_sf"/>
</dbReference>
<dbReference type="AlphaFoldDB" id="A0A8B8DHZ0"/>
<dbReference type="InterPro" id="IPR036445">
    <property type="entry name" value="GPCR_2_extracell_dom_sf"/>
</dbReference>
<dbReference type="Gene3D" id="4.10.1240.10">
    <property type="entry name" value="GPCR, family 2, extracellular hormone receptor domain"/>
    <property type="match status" value="1"/>
</dbReference>
<proteinExistence type="predicted"/>
<reference evidence="7" key="2">
    <citation type="submission" date="2025-04" db="UniProtKB">
        <authorList>
            <consortium name="RefSeq"/>
        </authorList>
    </citation>
    <scope>IDENTIFICATION</scope>
    <source>
        <tissue evidence="7">Whole sample</tissue>
    </source>
</reference>
<keyword evidence="1" id="KW-1015">Disulfide bond</keyword>
<dbReference type="CDD" id="cd00054">
    <property type="entry name" value="EGF_CA"/>
    <property type="match status" value="2"/>
</dbReference>
<dbReference type="SMART" id="SM00008">
    <property type="entry name" value="HormR"/>
    <property type="match status" value="1"/>
</dbReference>
<dbReference type="KEGG" id="cvn:111126761"/>
<dbReference type="InterPro" id="IPR035914">
    <property type="entry name" value="Sperma_CUB_dom_sf"/>
</dbReference>
<gene>
    <name evidence="7 8" type="primary">LOC111126761</name>
</gene>
<feature type="domain" description="CUB" evidence="3">
    <location>
        <begin position="368"/>
        <end position="486"/>
    </location>
</feature>
<evidence type="ECO:0000256" key="2">
    <source>
        <dbReference type="PROSITE-ProRule" id="PRU00059"/>
    </source>
</evidence>
<reference evidence="6" key="1">
    <citation type="submission" date="2024-06" db="UniProtKB">
        <authorList>
            <consortium name="RefSeq"/>
        </authorList>
    </citation>
    <scope>NUCLEOTIDE SEQUENCE [LARGE SCALE GENOMIC DNA]</scope>
    <source>
        <tissue evidence="8">Whole sample</tissue>
    </source>
</reference>
<dbReference type="PANTHER" id="PTHR24255:SF31">
    <property type="entry name" value="CUBILIN-LIKE PROTEIN"/>
    <property type="match status" value="1"/>
</dbReference>
<dbReference type="GO" id="GO:0005615">
    <property type="term" value="C:extracellular space"/>
    <property type="evidence" value="ECO:0007669"/>
    <property type="project" value="TreeGrafter"/>
</dbReference>
<organism evidence="6 7">
    <name type="scientific">Crassostrea virginica</name>
    <name type="common">Eastern oyster</name>
    <dbReference type="NCBI Taxonomy" id="6565"/>
    <lineage>
        <taxon>Eukaryota</taxon>
        <taxon>Metazoa</taxon>
        <taxon>Spiralia</taxon>
        <taxon>Lophotrochozoa</taxon>
        <taxon>Mollusca</taxon>
        <taxon>Bivalvia</taxon>
        <taxon>Autobranchia</taxon>
        <taxon>Pteriomorphia</taxon>
        <taxon>Ostreida</taxon>
        <taxon>Ostreoidea</taxon>
        <taxon>Ostreidae</taxon>
        <taxon>Crassostrea</taxon>
    </lineage>
</organism>
<dbReference type="Pfam" id="PF02793">
    <property type="entry name" value="HRM"/>
    <property type="match status" value="1"/>
</dbReference>
<dbReference type="GO" id="GO:0004252">
    <property type="term" value="F:serine-type endopeptidase activity"/>
    <property type="evidence" value="ECO:0007669"/>
    <property type="project" value="TreeGrafter"/>
</dbReference>
<dbReference type="InterPro" id="IPR013783">
    <property type="entry name" value="Ig-like_fold"/>
</dbReference>
<evidence type="ECO:0000313" key="6">
    <source>
        <dbReference type="Proteomes" id="UP000694844"/>
    </source>
</evidence>